<protein>
    <recommendedName>
        <fullName evidence="4">Peptide methionine sulfoxide reductase MsrA</fullName>
        <shortName evidence="4">Protein-methionine-S-oxide reductase</shortName>
        <ecNumber evidence="4">1.8.4.11</ecNumber>
    </recommendedName>
    <alternativeName>
        <fullName evidence="4">Peptide-methionine (S)-S-oxide reductase</fullName>
        <shortName evidence="4">Peptide Met(O) reductase</shortName>
    </alternativeName>
</protein>
<dbReference type="Gene3D" id="3.30.1060.10">
    <property type="entry name" value="Peptide methionine sulphoxide reductase MsrA"/>
    <property type="match status" value="1"/>
</dbReference>
<comment type="catalytic activity">
    <reaction evidence="3 4">
        <text>[thioredoxin]-disulfide + L-methionine + H2O = L-methionine (S)-S-oxide + [thioredoxin]-dithiol</text>
        <dbReference type="Rhea" id="RHEA:19993"/>
        <dbReference type="Rhea" id="RHEA-COMP:10698"/>
        <dbReference type="Rhea" id="RHEA-COMP:10700"/>
        <dbReference type="ChEBI" id="CHEBI:15377"/>
        <dbReference type="ChEBI" id="CHEBI:29950"/>
        <dbReference type="ChEBI" id="CHEBI:50058"/>
        <dbReference type="ChEBI" id="CHEBI:57844"/>
        <dbReference type="ChEBI" id="CHEBI:58772"/>
        <dbReference type="EC" id="1.8.4.11"/>
    </reaction>
</comment>
<dbReference type="GO" id="GO:0008113">
    <property type="term" value="F:peptide-methionine (S)-S-oxide reductase activity"/>
    <property type="evidence" value="ECO:0007669"/>
    <property type="project" value="UniProtKB-UniRule"/>
</dbReference>
<dbReference type="NCBIfam" id="TIGR00401">
    <property type="entry name" value="msrA"/>
    <property type="match status" value="1"/>
</dbReference>
<organism evidence="7 8">
    <name type="scientific">Methylohalomonas lacus</name>
    <dbReference type="NCBI Taxonomy" id="398773"/>
    <lineage>
        <taxon>Bacteria</taxon>
        <taxon>Pseudomonadati</taxon>
        <taxon>Pseudomonadota</taxon>
        <taxon>Gammaproteobacteria</taxon>
        <taxon>Methylohalomonadales</taxon>
        <taxon>Methylohalomonadaceae</taxon>
        <taxon>Methylohalomonas</taxon>
    </lineage>
</organism>
<evidence type="ECO:0000256" key="4">
    <source>
        <dbReference type="HAMAP-Rule" id="MF_01401"/>
    </source>
</evidence>
<keyword evidence="5" id="KW-0732">Signal</keyword>
<evidence type="ECO:0000256" key="5">
    <source>
        <dbReference type="SAM" id="SignalP"/>
    </source>
</evidence>
<dbReference type="PANTHER" id="PTHR43774">
    <property type="entry name" value="PEPTIDE METHIONINE SULFOXIDE REDUCTASE"/>
    <property type="match status" value="1"/>
</dbReference>
<comment type="function">
    <text evidence="4">Has an important function as a repair enzyme for proteins that have been inactivated by oxidation. Catalyzes the reversible oxidation-reduction of methionine sulfoxide in proteins to methionine.</text>
</comment>
<feature type="chain" id="PRO_5042221913" description="Peptide methionine sulfoxide reductase MsrA" evidence="5">
    <location>
        <begin position="22"/>
        <end position="198"/>
    </location>
</feature>
<name>A0AAE3HJW5_9GAMM</name>
<keyword evidence="8" id="KW-1185">Reference proteome</keyword>
<proteinExistence type="inferred from homology"/>
<comment type="caution">
    <text evidence="7">The sequence shown here is derived from an EMBL/GenBank/DDBJ whole genome shotgun (WGS) entry which is preliminary data.</text>
</comment>
<evidence type="ECO:0000256" key="2">
    <source>
        <dbReference type="ARBA" id="ARBA00047806"/>
    </source>
</evidence>
<dbReference type="HAMAP" id="MF_01401">
    <property type="entry name" value="MsrA"/>
    <property type="match status" value="1"/>
</dbReference>
<evidence type="ECO:0000259" key="6">
    <source>
        <dbReference type="Pfam" id="PF01625"/>
    </source>
</evidence>
<sequence>MQYRKSLLFIAALVITTSIQASETARATFAGGCFWCMEPPYDKLEGVLQTVSGYAGGDVDNPTYEQVAAGGTGHVEVVQITYNPEKITYEELLEVYWPETDPTDAGGQFCDRGESYRPVIFYHDDQQKQLAEASKANLAESKPFDEPIMTTIEPLEDSFYPAEDYHQNYYEKNPIRYKFYRYNCGRDKRLEQLWANEG</sequence>
<evidence type="ECO:0000256" key="3">
    <source>
        <dbReference type="ARBA" id="ARBA00048782"/>
    </source>
</evidence>
<accession>A0AAE3HJW5</accession>
<dbReference type="SUPFAM" id="SSF55068">
    <property type="entry name" value="Peptide methionine sulfoxide reductase"/>
    <property type="match status" value="1"/>
</dbReference>
<dbReference type="PANTHER" id="PTHR43774:SF1">
    <property type="entry name" value="PEPTIDE METHIONINE SULFOXIDE REDUCTASE MSRA 2"/>
    <property type="match status" value="1"/>
</dbReference>
<reference evidence="7" key="1">
    <citation type="submission" date="2022-08" db="EMBL/GenBank/DDBJ databases">
        <title>Genomic Encyclopedia of Type Strains, Phase III (KMG-III): the genomes of soil and plant-associated and newly described type strains.</title>
        <authorList>
            <person name="Whitman W."/>
        </authorList>
    </citation>
    <scope>NUCLEOTIDE SEQUENCE</scope>
    <source>
        <strain evidence="7">HMT 1</strain>
    </source>
</reference>
<feature type="signal peptide" evidence="5">
    <location>
        <begin position="1"/>
        <end position="21"/>
    </location>
</feature>
<dbReference type="Pfam" id="PF01625">
    <property type="entry name" value="PMSR"/>
    <property type="match status" value="1"/>
</dbReference>
<feature type="active site" evidence="4">
    <location>
        <position position="33"/>
    </location>
</feature>
<dbReference type="RefSeq" id="WP_259054012.1">
    <property type="nucleotide sequence ID" value="NZ_JANUCT010000003.1"/>
</dbReference>
<evidence type="ECO:0000256" key="1">
    <source>
        <dbReference type="ARBA" id="ARBA00023002"/>
    </source>
</evidence>
<evidence type="ECO:0000313" key="8">
    <source>
        <dbReference type="Proteomes" id="UP001204445"/>
    </source>
</evidence>
<evidence type="ECO:0000313" key="7">
    <source>
        <dbReference type="EMBL" id="MCS3902476.1"/>
    </source>
</evidence>
<dbReference type="EMBL" id="JANUCT010000003">
    <property type="protein sequence ID" value="MCS3902476.1"/>
    <property type="molecule type" value="Genomic_DNA"/>
</dbReference>
<dbReference type="AlphaFoldDB" id="A0AAE3HJW5"/>
<comment type="catalytic activity">
    <reaction evidence="2 4">
        <text>L-methionyl-[protein] + [thioredoxin]-disulfide + H2O = L-methionyl-(S)-S-oxide-[protein] + [thioredoxin]-dithiol</text>
        <dbReference type="Rhea" id="RHEA:14217"/>
        <dbReference type="Rhea" id="RHEA-COMP:10698"/>
        <dbReference type="Rhea" id="RHEA-COMP:10700"/>
        <dbReference type="Rhea" id="RHEA-COMP:12313"/>
        <dbReference type="Rhea" id="RHEA-COMP:12315"/>
        <dbReference type="ChEBI" id="CHEBI:15377"/>
        <dbReference type="ChEBI" id="CHEBI:16044"/>
        <dbReference type="ChEBI" id="CHEBI:29950"/>
        <dbReference type="ChEBI" id="CHEBI:44120"/>
        <dbReference type="ChEBI" id="CHEBI:50058"/>
        <dbReference type="EC" id="1.8.4.11"/>
    </reaction>
</comment>
<comment type="similarity">
    <text evidence="4">Belongs to the MsrA Met sulfoxide reductase family.</text>
</comment>
<dbReference type="EC" id="1.8.4.11" evidence="4"/>
<gene>
    <name evidence="4" type="primary">msrA</name>
    <name evidence="7" type="ORF">J2T55_000480</name>
</gene>
<dbReference type="InterPro" id="IPR002569">
    <property type="entry name" value="Met_Sox_Rdtase_MsrA_dom"/>
</dbReference>
<dbReference type="InterPro" id="IPR036509">
    <property type="entry name" value="Met_Sox_Rdtase_MsrA_sf"/>
</dbReference>
<dbReference type="Proteomes" id="UP001204445">
    <property type="component" value="Unassembled WGS sequence"/>
</dbReference>
<feature type="domain" description="Peptide methionine sulphoxide reductase MsrA" evidence="6">
    <location>
        <begin position="27"/>
        <end position="178"/>
    </location>
</feature>
<keyword evidence="1 4" id="KW-0560">Oxidoreductase</keyword>